<organism evidence="1 2">
    <name type="scientific">Sulfuracidifex tepidarius</name>
    <dbReference type="NCBI Taxonomy" id="1294262"/>
    <lineage>
        <taxon>Archaea</taxon>
        <taxon>Thermoproteota</taxon>
        <taxon>Thermoprotei</taxon>
        <taxon>Sulfolobales</taxon>
        <taxon>Sulfolobaceae</taxon>
        <taxon>Sulfuracidifex</taxon>
    </lineage>
</organism>
<proteinExistence type="predicted"/>
<dbReference type="Proteomes" id="UP000325030">
    <property type="component" value="Chromosome"/>
</dbReference>
<name>A0A510E0R9_9CREN</name>
<dbReference type="EMBL" id="AP018930">
    <property type="protein sequence ID" value="BBG26084.1"/>
    <property type="molecule type" value="Genomic_DNA"/>
</dbReference>
<protein>
    <submittedName>
        <fullName evidence="1">Uncharacterized protein</fullName>
    </submittedName>
</protein>
<sequence>MGERGWEDLILFGVSVQRSRSYSIVLRFAFKERAFNHKVW</sequence>
<accession>A0A510E0R9</accession>
<evidence type="ECO:0000313" key="1">
    <source>
        <dbReference type="EMBL" id="BBG26084.1"/>
    </source>
</evidence>
<gene>
    <name evidence="1" type="ORF">IC007_0589</name>
</gene>
<dbReference type="AlphaFoldDB" id="A0A510E0R9"/>
<reference evidence="2" key="1">
    <citation type="submission" date="2018-09" db="EMBL/GenBank/DDBJ databases">
        <title>Complete Genome Sequencing of Sulfolobus sp. JCM 16834.</title>
        <authorList>
            <person name="Kato S."/>
            <person name="Itoh T."/>
            <person name="Ohkuma M."/>
        </authorList>
    </citation>
    <scope>NUCLEOTIDE SEQUENCE [LARGE SCALE GENOMIC DNA]</scope>
    <source>
        <strain evidence="2">IC-007</strain>
    </source>
</reference>
<evidence type="ECO:0000313" key="2">
    <source>
        <dbReference type="Proteomes" id="UP000325030"/>
    </source>
</evidence>